<gene>
    <name evidence="1" type="ORF">BJ984_000376</name>
</gene>
<name>A0A852S7I3_9MICO</name>
<organism evidence="1 2">
    <name type="scientific">Herbiconiux flava</name>
    <dbReference type="NCBI Taxonomy" id="881268"/>
    <lineage>
        <taxon>Bacteria</taxon>
        <taxon>Bacillati</taxon>
        <taxon>Actinomycetota</taxon>
        <taxon>Actinomycetes</taxon>
        <taxon>Micrococcales</taxon>
        <taxon>Microbacteriaceae</taxon>
        <taxon>Herbiconiux</taxon>
    </lineage>
</organism>
<reference evidence="1 2" key="1">
    <citation type="submission" date="2020-07" db="EMBL/GenBank/DDBJ databases">
        <title>Sequencing the genomes of 1000 actinobacteria strains.</title>
        <authorList>
            <person name="Klenk H.-P."/>
        </authorList>
    </citation>
    <scope>NUCLEOTIDE SEQUENCE [LARGE SCALE GENOMIC DNA]</scope>
    <source>
        <strain evidence="1 2">DSM 26474</strain>
    </source>
</reference>
<evidence type="ECO:0000313" key="1">
    <source>
        <dbReference type="EMBL" id="NYD69218.1"/>
    </source>
</evidence>
<dbReference type="RefSeq" id="WP_179546586.1">
    <property type="nucleotide sequence ID" value="NZ_BSEW01000001.1"/>
</dbReference>
<evidence type="ECO:0000313" key="2">
    <source>
        <dbReference type="Proteomes" id="UP000549913"/>
    </source>
</evidence>
<dbReference type="PANTHER" id="PTHR30032">
    <property type="entry name" value="N-ACETYLMURAMOYL-L-ALANINE AMIDASE-RELATED"/>
    <property type="match status" value="1"/>
</dbReference>
<sequence length="355" mass="35139">MIGRRTGHARGRAGAAAAALTLMVMLGLGAGGAIGATDPSDTVGTKEEAEALAAIRVSRMAAGDRYELGAAVALLTRPFGADVVYVASGANYPDALSAGPPAVVQGGVLLLTAPDAAPASVLAALTRLNPRSVIVVGGESAVSSRVLGQLGAAAPRAVVGRLAGVDRYAVSRALAAQAFPAGADNVFVATGTNFPDALSAVSPAAIYNSPVLLVDGGAAVADSDTQRAIAVAAPSSLVIMGGVLSVSQGVMDTLSPSVGSVRLGGADRYAVSSVVNDHFLADFSTVYFATGANFPDALVGGVLTGTRHNPLYIVPPGCVPRPVLSRMASKGTSEVVLLGGTASLTTAVEALTPCP</sequence>
<accession>A0A852S7I3</accession>
<dbReference type="GO" id="GO:0030288">
    <property type="term" value="C:outer membrane-bounded periplasmic space"/>
    <property type="evidence" value="ECO:0007669"/>
    <property type="project" value="TreeGrafter"/>
</dbReference>
<dbReference type="Pfam" id="PF04122">
    <property type="entry name" value="CW_binding_2"/>
    <property type="match status" value="3"/>
</dbReference>
<dbReference type="Proteomes" id="UP000549913">
    <property type="component" value="Unassembled WGS sequence"/>
</dbReference>
<dbReference type="EMBL" id="JACCBM010000001">
    <property type="protein sequence ID" value="NYD69218.1"/>
    <property type="molecule type" value="Genomic_DNA"/>
</dbReference>
<dbReference type="InterPro" id="IPR007253">
    <property type="entry name" value="Cell_wall-bd_2"/>
</dbReference>
<dbReference type="PANTHER" id="PTHR30032:SF4">
    <property type="entry name" value="AMIDASE ENHANCER"/>
    <property type="match status" value="1"/>
</dbReference>
<proteinExistence type="predicted"/>
<dbReference type="InterPro" id="IPR051922">
    <property type="entry name" value="Bact_Sporulation_Assoc"/>
</dbReference>
<dbReference type="AlphaFoldDB" id="A0A852S7I3"/>
<protein>
    <submittedName>
        <fullName evidence="1">Putative cell wall-binding protein</fullName>
    </submittedName>
</protein>
<keyword evidence="2" id="KW-1185">Reference proteome</keyword>
<comment type="caution">
    <text evidence="1">The sequence shown here is derived from an EMBL/GenBank/DDBJ whole genome shotgun (WGS) entry which is preliminary data.</text>
</comment>